<evidence type="ECO:0000313" key="2">
    <source>
        <dbReference type="Proteomes" id="UP000288716"/>
    </source>
</evidence>
<dbReference type="AlphaFoldDB" id="A0A443RX08"/>
<dbReference type="Proteomes" id="UP000288716">
    <property type="component" value="Unassembled WGS sequence"/>
</dbReference>
<feature type="non-terminal residue" evidence="1">
    <location>
        <position position="24"/>
    </location>
</feature>
<organism evidence="1 2">
    <name type="scientific">Leptotrombidium deliense</name>
    <dbReference type="NCBI Taxonomy" id="299467"/>
    <lineage>
        <taxon>Eukaryota</taxon>
        <taxon>Metazoa</taxon>
        <taxon>Ecdysozoa</taxon>
        <taxon>Arthropoda</taxon>
        <taxon>Chelicerata</taxon>
        <taxon>Arachnida</taxon>
        <taxon>Acari</taxon>
        <taxon>Acariformes</taxon>
        <taxon>Trombidiformes</taxon>
        <taxon>Prostigmata</taxon>
        <taxon>Anystina</taxon>
        <taxon>Parasitengona</taxon>
        <taxon>Trombiculoidea</taxon>
        <taxon>Trombiculidae</taxon>
        <taxon>Leptotrombidium</taxon>
    </lineage>
</organism>
<name>A0A443RX08_9ACAR</name>
<comment type="caution">
    <text evidence="1">The sequence shown here is derived from an EMBL/GenBank/DDBJ whole genome shotgun (WGS) entry which is preliminary data.</text>
</comment>
<reference evidence="1 2" key="1">
    <citation type="journal article" date="2018" name="Gigascience">
        <title>Genomes of trombidid mites reveal novel predicted allergens and laterally-transferred genes associated with secondary metabolism.</title>
        <authorList>
            <person name="Dong X."/>
            <person name="Chaisiri K."/>
            <person name="Xia D."/>
            <person name="Armstrong S.D."/>
            <person name="Fang Y."/>
            <person name="Donnelly M.J."/>
            <person name="Kadowaki T."/>
            <person name="McGarry J.W."/>
            <person name="Darby A.C."/>
            <person name="Makepeace B.L."/>
        </authorList>
    </citation>
    <scope>NUCLEOTIDE SEQUENCE [LARGE SCALE GENOMIC DNA]</scope>
    <source>
        <strain evidence="1">UoL-UT</strain>
    </source>
</reference>
<dbReference type="EMBL" id="NCKV01021781">
    <property type="protein sequence ID" value="RWS19897.1"/>
    <property type="molecule type" value="Genomic_DNA"/>
</dbReference>
<evidence type="ECO:0000313" key="1">
    <source>
        <dbReference type="EMBL" id="RWS19897.1"/>
    </source>
</evidence>
<keyword evidence="2" id="KW-1185">Reference proteome</keyword>
<proteinExistence type="predicted"/>
<gene>
    <name evidence="1" type="ORF">B4U80_03568</name>
</gene>
<protein>
    <submittedName>
        <fullName evidence="1">Uncharacterized protein</fullName>
    </submittedName>
</protein>
<sequence length="24" mass="2573">MCEFLLGNNVGNVPIDEDPIPQSA</sequence>
<dbReference type="VEuPathDB" id="VectorBase:LDEU012143"/>
<accession>A0A443RX08</accession>